<dbReference type="STRING" id="47428.A0A284RW98"/>
<dbReference type="Proteomes" id="UP000219338">
    <property type="component" value="Unassembled WGS sequence"/>
</dbReference>
<dbReference type="OrthoDB" id="3056600at2759"/>
<reference evidence="3" key="1">
    <citation type="journal article" date="2017" name="Nat. Ecol. Evol.">
        <title>Genome expansion and lineage-specific genetic innovations in the forest pathogenic fungi Armillaria.</title>
        <authorList>
            <person name="Sipos G."/>
            <person name="Prasanna A.N."/>
            <person name="Walter M.C."/>
            <person name="O'Connor E."/>
            <person name="Balint B."/>
            <person name="Krizsan K."/>
            <person name="Kiss B."/>
            <person name="Hess J."/>
            <person name="Varga T."/>
            <person name="Slot J."/>
            <person name="Riley R."/>
            <person name="Boka B."/>
            <person name="Rigling D."/>
            <person name="Barry K."/>
            <person name="Lee J."/>
            <person name="Mihaltcheva S."/>
            <person name="LaButti K."/>
            <person name="Lipzen A."/>
            <person name="Waldron R."/>
            <person name="Moloney N.M."/>
            <person name="Sperisen C."/>
            <person name="Kredics L."/>
            <person name="Vagvoelgyi C."/>
            <person name="Patrignani A."/>
            <person name="Fitzpatrick D."/>
            <person name="Nagy I."/>
            <person name="Doyle S."/>
            <person name="Anderson J.B."/>
            <person name="Grigoriev I.V."/>
            <person name="Gueldener U."/>
            <person name="Muensterkoetter M."/>
            <person name="Nagy L.G."/>
        </authorList>
    </citation>
    <scope>NUCLEOTIDE SEQUENCE [LARGE SCALE GENOMIC DNA]</scope>
    <source>
        <strain evidence="3">C18/9</strain>
    </source>
</reference>
<evidence type="ECO:0000313" key="3">
    <source>
        <dbReference type="Proteomes" id="UP000219338"/>
    </source>
</evidence>
<dbReference type="Pfam" id="PF20414">
    <property type="entry name" value="DUF6698"/>
    <property type="match status" value="2"/>
</dbReference>
<sequence>MPAPATSSSKLHRRSSPANTKRIPVANPKTNPHQRRLPASSDEETQPRHRQGHPVPASRSAHAAQQPAHRIGPRSAQQPANRIESKAPAATRRIAPPVACPETPPLTSDHEIHDDSDMDDADHIDDTDHIDNDNAALETINESGDSSHSADEDVEVGRKCKRSSHKARKLWKKKLADYETNAEKKAYIKDTCLSLGRYLPRAVDLWVDADDLVWAGMKQAERAEKMNKSVHDLPAKTRTEASFAVLLKLMERDVTFLDVFGVYKTEQTAVKAIVDSLHEGVKEGRATDTNKVWTHILTLMLKDPRNDAIAKPAPTSKSFYGFNHIDTGRLLCPQVYFEGFDEDFLLSLSDGRIEVNASYWPSFMYDQAMWTPKDEEIGLTRGYLLLRVLFLLSFVSEHTNPVSQGTATVVILSLAITSGGKDRSWNMVVLRMEVLKISQLGNWLEGTSFYSPFTVPLLLLCSVISSNLICDNGDPTKQEGKKRRNIAKINRMHQVTGRHIAYAACQTRYALSSKTAWCEQDGAFNMNTFYVAIVDLFEQYPDDEWVTATLGWWNEQVFGNAKGCMVTEAEKQEHAPESSVGKITAARAARARARAEALALVLEAESSGDDS</sequence>
<proteinExistence type="predicted"/>
<evidence type="ECO:0000313" key="2">
    <source>
        <dbReference type="EMBL" id="SJL13005.1"/>
    </source>
</evidence>
<dbReference type="InterPro" id="IPR046521">
    <property type="entry name" value="DUF6698"/>
</dbReference>
<gene>
    <name evidence="2" type="ORF">ARMOST_16441</name>
</gene>
<dbReference type="AlphaFoldDB" id="A0A284RW98"/>
<dbReference type="OMA" id="FNHIDTG"/>
<accession>A0A284RW98</accession>
<protein>
    <submittedName>
        <fullName evidence="2">Uncharacterized protein</fullName>
    </submittedName>
</protein>
<dbReference type="EMBL" id="FUEG01000018">
    <property type="protein sequence ID" value="SJL13005.1"/>
    <property type="molecule type" value="Genomic_DNA"/>
</dbReference>
<organism evidence="2 3">
    <name type="scientific">Armillaria ostoyae</name>
    <name type="common">Armillaria root rot fungus</name>
    <dbReference type="NCBI Taxonomy" id="47428"/>
    <lineage>
        <taxon>Eukaryota</taxon>
        <taxon>Fungi</taxon>
        <taxon>Dikarya</taxon>
        <taxon>Basidiomycota</taxon>
        <taxon>Agaricomycotina</taxon>
        <taxon>Agaricomycetes</taxon>
        <taxon>Agaricomycetidae</taxon>
        <taxon>Agaricales</taxon>
        <taxon>Marasmiineae</taxon>
        <taxon>Physalacriaceae</taxon>
        <taxon>Armillaria</taxon>
    </lineage>
</organism>
<keyword evidence="3" id="KW-1185">Reference proteome</keyword>
<name>A0A284RW98_ARMOS</name>
<feature type="compositionally biased region" description="Basic and acidic residues" evidence="1">
    <location>
        <begin position="148"/>
        <end position="158"/>
    </location>
</feature>
<evidence type="ECO:0000256" key="1">
    <source>
        <dbReference type="SAM" id="MobiDB-lite"/>
    </source>
</evidence>
<feature type="region of interest" description="Disordered" evidence="1">
    <location>
        <begin position="1"/>
        <end position="159"/>
    </location>
</feature>